<sequence length="1236" mass="135946">AIDDGGFMGPDYSEELSEKIDTAIKQISDDCYLNALNILMTNRACLDRVADELTETETMTGDRLREIIAEYVEVPEKLAAVYRQNLCSLDLGELNEPMVQTRFAETCVIIDKLDKIGADAVKKEFCRFHLLLVIASICSFITTAAVIAVTTTPTSANSTTTTITNDDGDDDDDDDGNNGGNDNNSSGSSSSSSSSSNNSTNSNTTNTGTGTATGTATGTVGESEEVKELRRLFALAEDYGFADWLQFDASVVRGLAYYTGVVFEGFDRAGVLRAVCGGGRYDKLRATQQRGTFSRQNWMGLRWSRYVFTAKLDGSSLVQAIQFAPGFHGIMDPTMPLTPQDRLYDAVQAINEVASQLNRRLQTEECTETVDLEDPHNIAQIVQGVGFMTLAMWLIFANNSKVAVAQKAPLEQRHQICATISTAVALFSGFFNILQLTAIDDFDLPGRQSSFTLNLSRPVEWVLTCPIMQLKLVVLAGARVPSYRRFMMPLISVAVLLCGTASMFTGDALRYAWYAFGLCLAFIMFWHNAIQIRENSEGEESLFHGDSDFRKLSIVLIVTWFPFPLWFMLSVEGFGLITDGFIIEMGWVVLNIVSKFLFIIMMQLYKMSHQRKIEAARELYGLSPSDDVNDEELKKQALANGVANGGVKAEAYGLGQGEEAESELKLVELVAETMVTLGMSSHTDRLLRLMVENGVTNTAVLERLNAERCMELNLPYALIDAAQRRWTAEKMNMGQDTGGNIEKEDPFKKLLEANKERMVGKNLAGSLPGMYSGMATPPVAGAAGMIGMDPAAVEEQLMTVMNRVMVPFQDMMMSRLQVLEENVQRQLETTQEAISQRMDFSQVSLLQTVNACQVLLHKLDSSQETVMQKMDTQKSIVDRMVESYSGLVENIDSASDNTKSALLDTVNTSSAAMLKKLDTTQQDLLKQTHESHAVLQGVAQTQTTLAKKVDSGNEFTQRRMVEMETNIGKKLSEVGDSTSRTQTMCSDKILTSLRTDLATLAEQGNAMVDATEKSANAQEERMSDVRRQNMMILDLLTQAQETMHTSAESLQSFTRTEIMRDSAANMEMQIRDVIMKQMSKMQDAFLGDGEDGGSGSSFKDAVHNMVARLEESAARMETATAANSSTGGNQAEITESIRQELAALAMALTQQQRESSQESLTQVSEALRKELTPLKDNQSHVTGALDAKVSEIQNSMTENMIRFEMGIDKVLQTVEATAKPASAASDKKSTRGADRG</sequence>
<dbReference type="Gene3D" id="1.20.1070.10">
    <property type="entry name" value="Rhodopsin 7-helix transmembrane proteins"/>
    <property type="match status" value="1"/>
</dbReference>
<dbReference type="OrthoDB" id="422219at2759"/>
<dbReference type="AlphaFoldDB" id="A0A1Q9D413"/>
<name>A0A1Q9D413_SYMMI</name>
<feature type="domain" description="Class II Histidinyl-tRNA synthetase (HisRS)-like catalytic core" evidence="12">
    <location>
        <begin position="223"/>
        <end position="287"/>
    </location>
</feature>
<dbReference type="GO" id="GO:0006508">
    <property type="term" value="P:proteolysis"/>
    <property type="evidence" value="ECO:0007669"/>
    <property type="project" value="InterPro"/>
</dbReference>
<dbReference type="SUPFAM" id="SSF81321">
    <property type="entry name" value="Family A G protein-coupled receptor-like"/>
    <property type="match status" value="1"/>
</dbReference>
<dbReference type="SMART" id="SM01021">
    <property type="entry name" value="Bac_rhodopsin"/>
    <property type="match status" value="1"/>
</dbReference>
<reference evidence="13 14" key="1">
    <citation type="submission" date="2016-02" db="EMBL/GenBank/DDBJ databases">
        <title>Genome analysis of coral dinoflagellate symbionts highlights evolutionary adaptations to a symbiotic lifestyle.</title>
        <authorList>
            <person name="Aranda M."/>
            <person name="Li Y."/>
            <person name="Liew Y.J."/>
            <person name="Baumgarten S."/>
            <person name="Simakov O."/>
            <person name="Wilson M."/>
            <person name="Piel J."/>
            <person name="Ashoor H."/>
            <person name="Bougouffa S."/>
            <person name="Bajic V.B."/>
            <person name="Ryu T."/>
            <person name="Ravasi T."/>
            <person name="Bayer T."/>
            <person name="Micklem G."/>
            <person name="Kim H."/>
            <person name="Bhak J."/>
            <person name="Lajeunesse T.C."/>
            <person name="Voolstra C.R."/>
        </authorList>
    </citation>
    <scope>NUCLEOTIDE SEQUENCE [LARGE SCALE GENOMIC DNA]</scope>
    <source>
        <strain evidence="13 14">CCMP2467</strain>
    </source>
</reference>
<dbReference type="EC" id="6.1.1.21" evidence="3"/>
<feature type="coiled-coil region" evidence="8">
    <location>
        <begin position="1000"/>
        <end position="1028"/>
    </location>
</feature>
<comment type="catalytic activity">
    <reaction evidence="7">
        <text>tRNA(His) + L-histidine + ATP = L-histidyl-tRNA(His) + AMP + diphosphate + H(+)</text>
        <dbReference type="Rhea" id="RHEA:17313"/>
        <dbReference type="Rhea" id="RHEA-COMP:9665"/>
        <dbReference type="Rhea" id="RHEA-COMP:9689"/>
        <dbReference type="ChEBI" id="CHEBI:15378"/>
        <dbReference type="ChEBI" id="CHEBI:30616"/>
        <dbReference type="ChEBI" id="CHEBI:33019"/>
        <dbReference type="ChEBI" id="CHEBI:57595"/>
        <dbReference type="ChEBI" id="CHEBI:78442"/>
        <dbReference type="ChEBI" id="CHEBI:78527"/>
        <dbReference type="ChEBI" id="CHEBI:456215"/>
        <dbReference type="EC" id="6.1.1.21"/>
    </reaction>
</comment>
<feature type="compositionally biased region" description="Basic and acidic residues" evidence="9">
    <location>
        <begin position="1225"/>
        <end position="1236"/>
    </location>
</feature>
<feature type="transmembrane region" description="Helical" evidence="10">
    <location>
        <begin position="378"/>
        <end position="396"/>
    </location>
</feature>
<dbReference type="EMBL" id="LSRX01000738">
    <property type="protein sequence ID" value="OLP89887.1"/>
    <property type="molecule type" value="Genomic_DNA"/>
</dbReference>
<dbReference type="Pfam" id="PF13393">
    <property type="entry name" value="tRNA-synt_His"/>
    <property type="match status" value="1"/>
</dbReference>
<evidence type="ECO:0000313" key="13">
    <source>
        <dbReference type="EMBL" id="OLP89887.1"/>
    </source>
</evidence>
<dbReference type="GO" id="GO:0004222">
    <property type="term" value="F:metalloendopeptidase activity"/>
    <property type="evidence" value="ECO:0007669"/>
    <property type="project" value="InterPro"/>
</dbReference>
<dbReference type="InterPro" id="IPR037219">
    <property type="entry name" value="Peptidase_M41-like"/>
</dbReference>
<feature type="transmembrane region" description="Helical" evidence="10">
    <location>
        <begin position="511"/>
        <end position="530"/>
    </location>
</feature>
<feature type="domain" description="Peptidase M41" evidence="11">
    <location>
        <begin position="11"/>
        <end position="67"/>
    </location>
</feature>
<dbReference type="InterPro" id="IPR004516">
    <property type="entry name" value="HisRS/HisZ"/>
</dbReference>
<comment type="similarity">
    <text evidence="2">Belongs to the archaeal/bacterial/fungal opsin family.</text>
</comment>
<dbReference type="SUPFAM" id="SSF140990">
    <property type="entry name" value="FtsH protease domain-like"/>
    <property type="match status" value="1"/>
</dbReference>
<dbReference type="Proteomes" id="UP000186817">
    <property type="component" value="Unassembled WGS sequence"/>
</dbReference>
<dbReference type="GO" id="GO:0004821">
    <property type="term" value="F:histidine-tRNA ligase activity"/>
    <property type="evidence" value="ECO:0007669"/>
    <property type="project" value="UniProtKB-EC"/>
</dbReference>
<evidence type="ECO:0000256" key="7">
    <source>
        <dbReference type="ARBA" id="ARBA00047639"/>
    </source>
</evidence>
<keyword evidence="5 10" id="KW-1133">Transmembrane helix</keyword>
<evidence type="ECO:0000256" key="9">
    <source>
        <dbReference type="SAM" id="MobiDB-lite"/>
    </source>
</evidence>
<dbReference type="InterPro" id="IPR041715">
    <property type="entry name" value="HisRS-like_core"/>
</dbReference>
<evidence type="ECO:0000256" key="6">
    <source>
        <dbReference type="ARBA" id="ARBA00023136"/>
    </source>
</evidence>
<dbReference type="Gene3D" id="1.20.58.760">
    <property type="entry name" value="Peptidase M41"/>
    <property type="match status" value="1"/>
</dbReference>
<dbReference type="PANTHER" id="PTHR43707">
    <property type="entry name" value="HISTIDYL-TRNA SYNTHETASE"/>
    <property type="match status" value="1"/>
</dbReference>
<feature type="transmembrane region" description="Helical" evidence="10">
    <location>
        <begin position="416"/>
        <end position="439"/>
    </location>
</feature>
<dbReference type="PANTHER" id="PTHR43707:SF1">
    <property type="entry name" value="HISTIDINE--TRNA LIGASE, MITOCHONDRIAL-RELATED"/>
    <property type="match status" value="1"/>
</dbReference>
<dbReference type="Gene3D" id="3.30.930.10">
    <property type="entry name" value="Bira Bifunctional Protein, Domain 2"/>
    <property type="match status" value="1"/>
</dbReference>
<feature type="transmembrane region" description="Helical" evidence="10">
    <location>
        <begin position="581"/>
        <end position="602"/>
    </location>
</feature>
<feature type="non-terminal residue" evidence="13">
    <location>
        <position position="1"/>
    </location>
</feature>
<feature type="compositionally biased region" description="Acidic residues" evidence="9">
    <location>
        <begin position="166"/>
        <end position="176"/>
    </location>
</feature>
<evidence type="ECO:0000256" key="1">
    <source>
        <dbReference type="ARBA" id="ARBA00004141"/>
    </source>
</evidence>
<comment type="subcellular location">
    <subcellularLocation>
        <location evidence="1">Membrane</location>
        <topology evidence="1">Multi-pass membrane protein</topology>
    </subcellularLocation>
</comment>
<evidence type="ECO:0000256" key="3">
    <source>
        <dbReference type="ARBA" id="ARBA00012815"/>
    </source>
</evidence>
<dbReference type="OMA" id="DAMANLM"/>
<dbReference type="GO" id="GO:0006427">
    <property type="term" value="P:histidyl-tRNA aminoacylation"/>
    <property type="evidence" value="ECO:0007669"/>
    <property type="project" value="TreeGrafter"/>
</dbReference>
<organism evidence="13 14">
    <name type="scientific">Symbiodinium microadriaticum</name>
    <name type="common">Dinoflagellate</name>
    <name type="synonym">Zooxanthella microadriatica</name>
    <dbReference type="NCBI Taxonomy" id="2951"/>
    <lineage>
        <taxon>Eukaryota</taxon>
        <taxon>Sar</taxon>
        <taxon>Alveolata</taxon>
        <taxon>Dinophyceae</taxon>
        <taxon>Suessiales</taxon>
        <taxon>Symbiodiniaceae</taxon>
        <taxon>Symbiodinium</taxon>
    </lineage>
</organism>
<evidence type="ECO:0000256" key="10">
    <source>
        <dbReference type="SAM" id="Phobius"/>
    </source>
</evidence>
<evidence type="ECO:0000256" key="5">
    <source>
        <dbReference type="ARBA" id="ARBA00022989"/>
    </source>
</evidence>
<dbReference type="InterPro" id="IPR000642">
    <property type="entry name" value="Peptidase_M41"/>
</dbReference>
<dbReference type="SUPFAM" id="SSF55681">
    <property type="entry name" value="Class II aaRS and biotin synthetases"/>
    <property type="match status" value="1"/>
</dbReference>
<feature type="region of interest" description="Disordered" evidence="9">
    <location>
        <begin position="1216"/>
        <end position="1236"/>
    </location>
</feature>
<dbReference type="InterPro" id="IPR001425">
    <property type="entry name" value="Arc/bac/fun_rhodopsins"/>
</dbReference>
<dbReference type="Pfam" id="PF01434">
    <property type="entry name" value="Peptidase_M41"/>
    <property type="match status" value="1"/>
</dbReference>
<dbReference type="GO" id="GO:0004176">
    <property type="term" value="F:ATP-dependent peptidase activity"/>
    <property type="evidence" value="ECO:0007669"/>
    <property type="project" value="InterPro"/>
</dbReference>
<keyword evidence="13" id="KW-0436">Ligase</keyword>
<feature type="transmembrane region" description="Helical" evidence="10">
    <location>
        <begin position="486"/>
        <end position="505"/>
    </location>
</feature>
<evidence type="ECO:0000313" key="14">
    <source>
        <dbReference type="Proteomes" id="UP000186817"/>
    </source>
</evidence>
<comment type="caution">
    <text evidence="13">The sequence shown here is derived from an EMBL/GenBank/DDBJ whole genome shotgun (WGS) entry which is preliminary data.</text>
</comment>
<feature type="region of interest" description="Disordered" evidence="9">
    <location>
        <begin position="154"/>
        <end position="222"/>
    </location>
</feature>
<keyword evidence="14" id="KW-1185">Reference proteome</keyword>
<dbReference type="Pfam" id="PF01036">
    <property type="entry name" value="Bac_rhodopsin"/>
    <property type="match status" value="1"/>
</dbReference>
<dbReference type="GO" id="GO:0005524">
    <property type="term" value="F:ATP binding"/>
    <property type="evidence" value="ECO:0007669"/>
    <property type="project" value="InterPro"/>
</dbReference>
<feature type="compositionally biased region" description="Low complexity" evidence="9">
    <location>
        <begin position="180"/>
        <end position="219"/>
    </location>
</feature>
<accession>A0A1Q9D413</accession>
<evidence type="ECO:0000256" key="4">
    <source>
        <dbReference type="ARBA" id="ARBA00022692"/>
    </source>
</evidence>
<feature type="compositionally biased region" description="Low complexity" evidence="9">
    <location>
        <begin position="154"/>
        <end position="165"/>
    </location>
</feature>
<dbReference type="InterPro" id="IPR045864">
    <property type="entry name" value="aa-tRNA-synth_II/BPL/LPL"/>
</dbReference>
<evidence type="ECO:0000259" key="12">
    <source>
        <dbReference type="Pfam" id="PF13393"/>
    </source>
</evidence>
<evidence type="ECO:0000256" key="8">
    <source>
        <dbReference type="SAM" id="Coils"/>
    </source>
</evidence>
<feature type="transmembrane region" description="Helical" evidence="10">
    <location>
        <begin position="551"/>
        <end position="569"/>
    </location>
</feature>
<protein>
    <recommendedName>
        <fullName evidence="3">histidine--tRNA ligase</fullName>
        <ecNumber evidence="3">6.1.1.21</ecNumber>
    </recommendedName>
</protein>
<evidence type="ECO:0000256" key="2">
    <source>
        <dbReference type="ARBA" id="ARBA00008130"/>
    </source>
</evidence>
<keyword evidence="6 10" id="KW-0472">Membrane</keyword>
<evidence type="ECO:0000259" key="11">
    <source>
        <dbReference type="Pfam" id="PF01434"/>
    </source>
</evidence>
<keyword evidence="8" id="KW-0175">Coiled coil</keyword>
<dbReference type="GO" id="GO:0005737">
    <property type="term" value="C:cytoplasm"/>
    <property type="evidence" value="ECO:0007669"/>
    <property type="project" value="InterPro"/>
</dbReference>
<gene>
    <name evidence="13" type="primary">hisS</name>
    <name evidence="13" type="ORF">AK812_SmicGene28591</name>
</gene>
<feature type="transmembrane region" description="Helical" evidence="10">
    <location>
        <begin position="130"/>
        <end position="149"/>
    </location>
</feature>
<keyword evidence="4 10" id="KW-0812">Transmembrane</keyword>
<dbReference type="GO" id="GO:0016020">
    <property type="term" value="C:membrane"/>
    <property type="evidence" value="ECO:0007669"/>
    <property type="project" value="UniProtKB-SubCell"/>
</dbReference>
<proteinExistence type="inferred from homology"/>